<reference evidence="2 3" key="1">
    <citation type="journal article" date="2023" name="BMC Biotechnol.">
        <title>Vitis rotundifolia cv Carlos genome sequencing.</title>
        <authorList>
            <person name="Huff M."/>
            <person name="Hulse-Kemp A."/>
            <person name="Scheffler B."/>
            <person name="Youngblood R."/>
            <person name="Simpson S."/>
            <person name="Babiker E."/>
            <person name="Staton M."/>
        </authorList>
    </citation>
    <scope>NUCLEOTIDE SEQUENCE [LARGE SCALE GENOMIC DNA]</scope>
    <source>
        <tissue evidence="2">Leaf</tissue>
    </source>
</reference>
<sequence>MAEAEPLTELVQALEQATLMAKQLPTTADPTHLHHIYSSLHYAHHRLSSFLSLPSPPPPPPPTPPEPMQVGDEWEDETEVTSKDPIDKVEERMRDCYIQNKRRKRPLSPSSVAEPRKYAAEVAGFDARESRLKALDLVYQFHG</sequence>
<feature type="compositionally biased region" description="Pro residues" evidence="1">
    <location>
        <begin position="54"/>
        <end position="67"/>
    </location>
</feature>
<dbReference type="EMBL" id="JARBHA010000015">
    <property type="protein sequence ID" value="KAJ9680906.1"/>
    <property type="molecule type" value="Genomic_DNA"/>
</dbReference>
<dbReference type="AlphaFoldDB" id="A0AA39DEB8"/>
<feature type="region of interest" description="Disordered" evidence="1">
    <location>
        <begin position="50"/>
        <end position="84"/>
    </location>
</feature>
<accession>A0AA39DEB8</accession>
<evidence type="ECO:0000256" key="1">
    <source>
        <dbReference type="SAM" id="MobiDB-lite"/>
    </source>
</evidence>
<dbReference type="PANTHER" id="PTHR37697:SF2">
    <property type="entry name" value="AP2-LIKE ETHYLENE-RESPONSIVE TRANSCRIPTION FACTOR SNZ"/>
    <property type="match status" value="1"/>
</dbReference>
<name>A0AA39DEB8_VITRO</name>
<dbReference type="Proteomes" id="UP001168098">
    <property type="component" value="Unassembled WGS sequence"/>
</dbReference>
<comment type="caution">
    <text evidence="2">The sequence shown here is derived from an EMBL/GenBank/DDBJ whole genome shotgun (WGS) entry which is preliminary data.</text>
</comment>
<gene>
    <name evidence="2" type="ORF">PVL29_020035</name>
</gene>
<protein>
    <submittedName>
        <fullName evidence="2">Uncharacterized protein</fullName>
    </submittedName>
</protein>
<proteinExistence type="predicted"/>
<dbReference type="PANTHER" id="PTHR37697">
    <property type="entry name" value="AP2-LIKE ETHYLENE-RESPONSIVE TRANSCRIPTION FACTOR SNZ"/>
    <property type="match status" value="1"/>
</dbReference>
<evidence type="ECO:0000313" key="3">
    <source>
        <dbReference type="Proteomes" id="UP001168098"/>
    </source>
</evidence>
<keyword evidence="3" id="KW-1185">Reference proteome</keyword>
<evidence type="ECO:0000313" key="2">
    <source>
        <dbReference type="EMBL" id="KAJ9680906.1"/>
    </source>
</evidence>
<organism evidence="2 3">
    <name type="scientific">Vitis rotundifolia</name>
    <name type="common">Muscadine grape</name>
    <dbReference type="NCBI Taxonomy" id="103349"/>
    <lineage>
        <taxon>Eukaryota</taxon>
        <taxon>Viridiplantae</taxon>
        <taxon>Streptophyta</taxon>
        <taxon>Embryophyta</taxon>
        <taxon>Tracheophyta</taxon>
        <taxon>Spermatophyta</taxon>
        <taxon>Magnoliopsida</taxon>
        <taxon>eudicotyledons</taxon>
        <taxon>Gunneridae</taxon>
        <taxon>Pentapetalae</taxon>
        <taxon>rosids</taxon>
        <taxon>Vitales</taxon>
        <taxon>Vitaceae</taxon>
        <taxon>Viteae</taxon>
        <taxon>Vitis</taxon>
    </lineage>
</organism>